<gene>
    <name evidence="1" type="ORF">EDD33_2591</name>
</gene>
<dbReference type="Proteomes" id="UP000281738">
    <property type="component" value="Unassembled WGS sequence"/>
</dbReference>
<evidence type="ECO:0008006" key="3">
    <source>
        <dbReference type="Google" id="ProtNLM"/>
    </source>
</evidence>
<reference evidence="1 2" key="1">
    <citation type="submission" date="2018-11" db="EMBL/GenBank/DDBJ databases">
        <title>Sequencing the genomes of 1000 actinobacteria strains.</title>
        <authorList>
            <person name="Klenk H.-P."/>
        </authorList>
    </citation>
    <scope>NUCLEOTIDE SEQUENCE [LARGE SCALE GENOMIC DNA]</scope>
    <source>
        <strain evidence="1 2">DSM 12652</strain>
    </source>
</reference>
<evidence type="ECO:0000313" key="2">
    <source>
        <dbReference type="Proteomes" id="UP000281738"/>
    </source>
</evidence>
<keyword evidence="2" id="KW-1185">Reference proteome</keyword>
<comment type="caution">
    <text evidence="1">The sequence shown here is derived from an EMBL/GenBank/DDBJ whole genome shotgun (WGS) entry which is preliminary data.</text>
</comment>
<evidence type="ECO:0000313" key="1">
    <source>
        <dbReference type="EMBL" id="ROR91716.1"/>
    </source>
</evidence>
<dbReference type="EMBL" id="RKHO01000001">
    <property type="protein sequence ID" value="ROR91716.1"/>
    <property type="molecule type" value="Genomic_DNA"/>
</dbReference>
<dbReference type="RefSeq" id="WP_123391327.1">
    <property type="nucleotide sequence ID" value="NZ_RKHO01000001.1"/>
</dbReference>
<proteinExistence type="predicted"/>
<organism evidence="1 2">
    <name type="scientific">Nocardioides aurantiacus</name>
    <dbReference type="NCBI Taxonomy" id="86796"/>
    <lineage>
        <taxon>Bacteria</taxon>
        <taxon>Bacillati</taxon>
        <taxon>Actinomycetota</taxon>
        <taxon>Actinomycetes</taxon>
        <taxon>Propionibacteriales</taxon>
        <taxon>Nocardioidaceae</taxon>
        <taxon>Nocardioides</taxon>
    </lineage>
</organism>
<accession>A0A3N2CW76</accession>
<dbReference type="OrthoDB" id="4949931at2"/>
<dbReference type="AlphaFoldDB" id="A0A3N2CW76"/>
<name>A0A3N2CW76_9ACTN</name>
<sequence>MTLPELHPLAQVAKSLGMSERWVRQKLAEGAEHTRLGHKIRFTDEQVEALISSHAQVPVKQSITTGRRKKAS</sequence>
<protein>
    <recommendedName>
        <fullName evidence="3">Excisionase family DNA binding protein</fullName>
    </recommendedName>
</protein>